<keyword evidence="3" id="KW-1185">Reference proteome</keyword>
<feature type="compositionally biased region" description="Basic and acidic residues" evidence="1">
    <location>
        <begin position="244"/>
        <end position="263"/>
    </location>
</feature>
<reference evidence="2 3" key="1">
    <citation type="journal article" date="2020" name="IScience">
        <title>Genome Sequencing of the Endangered Kingdonia uniflora (Circaeasteraceae, Ranunculales) Reveals Potential Mechanisms of Evolutionary Specialization.</title>
        <authorList>
            <person name="Sun Y."/>
            <person name="Deng T."/>
            <person name="Zhang A."/>
            <person name="Moore M.J."/>
            <person name="Landis J.B."/>
            <person name="Lin N."/>
            <person name="Zhang H."/>
            <person name="Zhang X."/>
            <person name="Huang J."/>
            <person name="Zhang X."/>
            <person name="Sun H."/>
            <person name="Wang H."/>
        </authorList>
    </citation>
    <scope>NUCLEOTIDE SEQUENCE [LARGE SCALE GENOMIC DNA]</scope>
    <source>
        <strain evidence="2">TB1705</strain>
        <tissue evidence="2">Leaf</tissue>
    </source>
</reference>
<gene>
    <name evidence="2" type="ORF">GIB67_007020</name>
</gene>
<comment type="caution">
    <text evidence="2">The sequence shown here is derived from an EMBL/GenBank/DDBJ whole genome shotgun (WGS) entry which is preliminary data.</text>
</comment>
<dbReference type="OrthoDB" id="1936908at2759"/>
<evidence type="ECO:0008006" key="4">
    <source>
        <dbReference type="Google" id="ProtNLM"/>
    </source>
</evidence>
<proteinExistence type="predicted"/>
<accession>A0A7J7NZA4</accession>
<feature type="region of interest" description="Disordered" evidence="1">
    <location>
        <begin position="244"/>
        <end position="288"/>
    </location>
</feature>
<sequence>MHGGKAILEAVQLIVEHVKVHDCQLHPESIENLRLVSSGWVSVLVVCPGMPPPALSDCWIGVANEPVISLKSLGSVPILQTELVVSEDGVSVGAVPGAQIHQGTPPTPVLPGHLGDLPVPADSGISAEMKQFMDSFVASFQQARSPVHREHSYLEQLQRYKHPTFSGTLIPSEAEAWFRSIEKTLDAMKCPNDQRELFFAQYFSQSYRDACISEFYAFEQGDMSIARYDQREVLPKALALKQNEVEDRRSRDARNTTRHDTRPNKGKAVQTQYNSLGPKRQRFESTPARATGRQYLETAQLLSYTC</sequence>
<name>A0A7J7NZA4_9MAGN</name>
<evidence type="ECO:0000313" key="2">
    <source>
        <dbReference type="EMBL" id="KAF6172507.1"/>
    </source>
</evidence>
<dbReference type="Proteomes" id="UP000541444">
    <property type="component" value="Unassembled WGS sequence"/>
</dbReference>
<protein>
    <recommendedName>
        <fullName evidence="4">Retrotransposon gag domain-containing protein</fullName>
    </recommendedName>
</protein>
<evidence type="ECO:0000256" key="1">
    <source>
        <dbReference type="SAM" id="MobiDB-lite"/>
    </source>
</evidence>
<evidence type="ECO:0000313" key="3">
    <source>
        <dbReference type="Proteomes" id="UP000541444"/>
    </source>
</evidence>
<dbReference type="AlphaFoldDB" id="A0A7J7NZA4"/>
<dbReference type="EMBL" id="JACGCM010000427">
    <property type="protein sequence ID" value="KAF6172507.1"/>
    <property type="molecule type" value="Genomic_DNA"/>
</dbReference>
<organism evidence="2 3">
    <name type="scientific">Kingdonia uniflora</name>
    <dbReference type="NCBI Taxonomy" id="39325"/>
    <lineage>
        <taxon>Eukaryota</taxon>
        <taxon>Viridiplantae</taxon>
        <taxon>Streptophyta</taxon>
        <taxon>Embryophyta</taxon>
        <taxon>Tracheophyta</taxon>
        <taxon>Spermatophyta</taxon>
        <taxon>Magnoliopsida</taxon>
        <taxon>Ranunculales</taxon>
        <taxon>Circaeasteraceae</taxon>
        <taxon>Kingdonia</taxon>
    </lineage>
</organism>